<protein>
    <submittedName>
        <fullName evidence="1">Mu-like prophage protein gp46</fullName>
    </submittedName>
</protein>
<dbReference type="InterPro" id="IPR010877">
    <property type="entry name" value="Phage_Mu_Gp46"/>
</dbReference>
<evidence type="ECO:0000313" key="1">
    <source>
        <dbReference type="EMBL" id="SIS87774.1"/>
    </source>
</evidence>
<evidence type="ECO:0000313" key="2">
    <source>
        <dbReference type="Proteomes" id="UP000185999"/>
    </source>
</evidence>
<dbReference type="Pfam" id="PF07409">
    <property type="entry name" value="GP46"/>
    <property type="match status" value="1"/>
</dbReference>
<sequence>MTMLALAWSDLTQQIDLQARPSDRLTWLENAVTISLFTDARASADDALPDGGVERRGYWGDIDLPEGESLGSKLWLLAREKVTPPVINKARDYCSAALSWMVDDGHLLAVNVDAQRGALDRIEFEINCQLPDGSWIALLREHYHVV</sequence>
<dbReference type="OrthoDB" id="5677166at2"/>
<dbReference type="EMBL" id="FTOE01000006">
    <property type="protein sequence ID" value="SIS87774.1"/>
    <property type="molecule type" value="Genomic_DNA"/>
</dbReference>
<dbReference type="STRING" id="619304.SAMN05421760_106228"/>
<dbReference type="AlphaFoldDB" id="A0A1N7MNP9"/>
<gene>
    <name evidence="1" type="ORF">SAMN05421760_106228</name>
</gene>
<name>A0A1N7MNP9_9GAMM</name>
<dbReference type="Proteomes" id="UP000185999">
    <property type="component" value="Unassembled WGS sequence"/>
</dbReference>
<keyword evidence="2" id="KW-1185">Reference proteome</keyword>
<proteinExistence type="predicted"/>
<dbReference type="RefSeq" id="WP_054340402.1">
    <property type="nucleotide sequence ID" value="NZ_FTOE01000006.1"/>
</dbReference>
<accession>A0A1N7MNP9</accession>
<organism evidence="1 2">
    <name type="scientific">Neptunomonas antarctica</name>
    <dbReference type="NCBI Taxonomy" id="619304"/>
    <lineage>
        <taxon>Bacteria</taxon>
        <taxon>Pseudomonadati</taxon>
        <taxon>Pseudomonadota</taxon>
        <taxon>Gammaproteobacteria</taxon>
        <taxon>Oceanospirillales</taxon>
        <taxon>Oceanospirillaceae</taxon>
        <taxon>Neptunomonas</taxon>
    </lineage>
</organism>
<reference evidence="2" key="1">
    <citation type="submission" date="2017-01" db="EMBL/GenBank/DDBJ databases">
        <authorList>
            <person name="Varghese N."/>
            <person name="Submissions S."/>
        </authorList>
    </citation>
    <scope>NUCLEOTIDE SEQUENCE [LARGE SCALE GENOMIC DNA]</scope>
    <source>
        <strain evidence="2">DSM 22306</strain>
    </source>
</reference>